<dbReference type="PANTHER" id="PTHR30348:SF14">
    <property type="entry name" value="BLR8050 PROTEIN"/>
    <property type="match status" value="1"/>
</dbReference>
<accession>A0A7G9QX67</accession>
<sequence length="282" mass="30754">MADRSPSTSGAPEPAEPAETGIRDEDARVPRTPAIRVGCAGWSIPARHRALFGEGDSVLARYATLFSAVEINSSFYRPHQTRTYARWADSVPAGFRFSVKMPRTISHERRLRDADAPLDRFLCEAGALGDRLGGFLLQLPPNLAFDARIAAAFFRSYRQRSEALLACEPRHSSWFTPPAETLLAEHGVSRVAADPPRAVVGAVPAGDARWRYWRWHGSPEVYYSDYQEARLQALAAGIAGIGAGRETWVIFDNTAQGHAIANANRLRELLAATGATAGRGDA</sequence>
<organism evidence="2 3">
    <name type="scientific">Thermomonas brevis</name>
    <dbReference type="NCBI Taxonomy" id="215691"/>
    <lineage>
        <taxon>Bacteria</taxon>
        <taxon>Pseudomonadati</taxon>
        <taxon>Pseudomonadota</taxon>
        <taxon>Gammaproteobacteria</taxon>
        <taxon>Lysobacterales</taxon>
        <taxon>Lysobacteraceae</taxon>
        <taxon>Thermomonas</taxon>
    </lineage>
</organism>
<dbReference type="InterPro" id="IPR002763">
    <property type="entry name" value="DUF72"/>
</dbReference>
<protein>
    <submittedName>
        <fullName evidence="2">DUF72 domain-containing protein</fullName>
    </submittedName>
</protein>
<feature type="region of interest" description="Disordered" evidence="1">
    <location>
        <begin position="1"/>
        <end position="30"/>
    </location>
</feature>
<gene>
    <name evidence="2" type="ORF">H9L17_07420</name>
</gene>
<evidence type="ECO:0000313" key="2">
    <source>
        <dbReference type="EMBL" id="QNN47942.1"/>
    </source>
</evidence>
<dbReference type="InterPro" id="IPR036520">
    <property type="entry name" value="UPF0759_sf"/>
</dbReference>
<dbReference type="SUPFAM" id="SSF117396">
    <property type="entry name" value="TM1631-like"/>
    <property type="match status" value="1"/>
</dbReference>
<dbReference type="Proteomes" id="UP000515977">
    <property type="component" value="Chromosome"/>
</dbReference>
<dbReference type="KEGG" id="tbv:H9L17_07420"/>
<feature type="compositionally biased region" description="Polar residues" evidence="1">
    <location>
        <begin position="1"/>
        <end position="10"/>
    </location>
</feature>
<dbReference type="EMBL" id="CP060711">
    <property type="protein sequence ID" value="QNN47942.1"/>
    <property type="molecule type" value="Genomic_DNA"/>
</dbReference>
<keyword evidence="3" id="KW-1185">Reference proteome</keyword>
<dbReference type="Gene3D" id="3.20.20.410">
    <property type="entry name" value="Protein of unknown function UPF0759"/>
    <property type="match status" value="1"/>
</dbReference>
<reference evidence="2 3" key="1">
    <citation type="submission" date="2020-08" db="EMBL/GenBank/DDBJ databases">
        <title>Genome sequence of Thermomonas brevis KACC 16975T.</title>
        <authorList>
            <person name="Hyun D.-W."/>
            <person name="Bae J.-W."/>
        </authorList>
    </citation>
    <scope>NUCLEOTIDE SEQUENCE [LARGE SCALE GENOMIC DNA]</scope>
    <source>
        <strain evidence="2 3">KACC 16975</strain>
    </source>
</reference>
<evidence type="ECO:0000256" key="1">
    <source>
        <dbReference type="SAM" id="MobiDB-lite"/>
    </source>
</evidence>
<dbReference type="PANTHER" id="PTHR30348">
    <property type="entry name" value="UNCHARACTERIZED PROTEIN YECE"/>
    <property type="match status" value="1"/>
</dbReference>
<evidence type="ECO:0000313" key="3">
    <source>
        <dbReference type="Proteomes" id="UP000515977"/>
    </source>
</evidence>
<dbReference type="RefSeq" id="WP_187571686.1">
    <property type="nucleotide sequence ID" value="NZ_CP060711.1"/>
</dbReference>
<proteinExistence type="predicted"/>
<name>A0A7G9QX67_9GAMM</name>
<dbReference type="AlphaFoldDB" id="A0A7G9QX67"/>
<dbReference type="Pfam" id="PF01904">
    <property type="entry name" value="DUF72"/>
    <property type="match status" value="1"/>
</dbReference>